<comment type="similarity">
    <text evidence="16">Belongs to the complex I subunit 6 family.</text>
</comment>
<keyword evidence="4" id="KW-0813">Transport</keyword>
<comment type="function">
    <text evidence="16">NDH-1 shuttles electrons from NADH, via FMN and iron-sulfur (Fe-S) centers, to quinones in the respiratory chain. Couples the redox reaction to proton translocation (for every two electrons transferred, four hydrogen ions are translocated across the cytoplasmic membrane), and thus conserves the redox energy in a proton gradient.</text>
</comment>
<comment type="subcellular location">
    <subcellularLocation>
        <location evidence="16">Cell membrane</location>
        <topology evidence="16">Multi-pass membrane protein</topology>
    </subcellularLocation>
    <subcellularLocation>
        <location evidence="2">Membrane</location>
        <topology evidence="2">Multi-pass membrane protein</topology>
    </subcellularLocation>
</comment>
<keyword evidence="7" id="KW-0521">NADP</keyword>
<dbReference type="EMBL" id="QFLI01000190">
    <property type="protein sequence ID" value="PXX89513.1"/>
    <property type="molecule type" value="Genomic_DNA"/>
</dbReference>
<feature type="transmembrane region" description="Helical" evidence="16">
    <location>
        <begin position="12"/>
        <end position="32"/>
    </location>
</feature>
<organism evidence="17 18">
    <name type="scientific">Marinifilum breve</name>
    <dbReference type="NCBI Taxonomy" id="2184082"/>
    <lineage>
        <taxon>Bacteria</taxon>
        <taxon>Pseudomonadati</taxon>
        <taxon>Bacteroidota</taxon>
        <taxon>Bacteroidia</taxon>
        <taxon>Marinilabiliales</taxon>
        <taxon>Marinifilaceae</taxon>
    </lineage>
</organism>
<name>A0A2V3ZFW3_9BACT</name>
<keyword evidence="13 16" id="KW-0472">Membrane</keyword>
<keyword evidence="9" id="KW-1278">Translocase</keyword>
<evidence type="ECO:0000256" key="8">
    <source>
        <dbReference type="ARBA" id="ARBA00022957"/>
    </source>
</evidence>
<feature type="non-terminal residue" evidence="17">
    <location>
        <position position="1"/>
    </location>
</feature>
<proteinExistence type="inferred from homology"/>
<evidence type="ECO:0000256" key="7">
    <source>
        <dbReference type="ARBA" id="ARBA00022857"/>
    </source>
</evidence>
<evidence type="ECO:0000256" key="16">
    <source>
        <dbReference type="RuleBase" id="RU004429"/>
    </source>
</evidence>
<dbReference type="EC" id="7.1.1.-" evidence="16"/>
<dbReference type="InterPro" id="IPR050290">
    <property type="entry name" value="NAD(P)H-Q_Oxidoreduct_6"/>
</dbReference>
<comment type="catalytic activity">
    <reaction evidence="15">
        <text>a plastoquinone + NADH + (n+1) H(+)(in) = a plastoquinol + NAD(+) + n H(+)(out)</text>
        <dbReference type="Rhea" id="RHEA:42608"/>
        <dbReference type="Rhea" id="RHEA-COMP:9561"/>
        <dbReference type="Rhea" id="RHEA-COMP:9562"/>
        <dbReference type="ChEBI" id="CHEBI:15378"/>
        <dbReference type="ChEBI" id="CHEBI:17757"/>
        <dbReference type="ChEBI" id="CHEBI:57540"/>
        <dbReference type="ChEBI" id="CHEBI:57945"/>
        <dbReference type="ChEBI" id="CHEBI:62192"/>
    </reaction>
</comment>
<dbReference type="Proteomes" id="UP000248079">
    <property type="component" value="Unassembled WGS sequence"/>
</dbReference>
<accession>A0A2V3ZFW3</accession>
<evidence type="ECO:0000256" key="9">
    <source>
        <dbReference type="ARBA" id="ARBA00022967"/>
    </source>
</evidence>
<keyword evidence="18" id="KW-1185">Reference proteome</keyword>
<dbReference type="GO" id="GO:0008137">
    <property type="term" value="F:NADH dehydrogenase (ubiquinone) activity"/>
    <property type="evidence" value="ECO:0007669"/>
    <property type="project" value="UniProtKB-UniRule"/>
</dbReference>
<evidence type="ECO:0000256" key="10">
    <source>
        <dbReference type="ARBA" id="ARBA00022989"/>
    </source>
</evidence>
<evidence type="ECO:0000256" key="15">
    <source>
        <dbReference type="ARBA" id="ARBA00048026"/>
    </source>
</evidence>
<keyword evidence="11 16" id="KW-0520">NAD</keyword>
<keyword evidence="8" id="KW-0618">Plastoquinone</keyword>
<reference evidence="17 18" key="1">
    <citation type="submission" date="2018-05" db="EMBL/GenBank/DDBJ databases">
        <title>Marinifilum breve JC075T sp. nov., a marine bacterium isolated from Yongle Blue Hole in the South China Sea.</title>
        <authorList>
            <person name="Fu T."/>
        </authorList>
    </citation>
    <scope>NUCLEOTIDE SEQUENCE [LARGE SCALE GENOMIC DNA]</scope>
    <source>
        <strain evidence="17 18">JC075</strain>
    </source>
</reference>
<evidence type="ECO:0000256" key="2">
    <source>
        <dbReference type="ARBA" id="ARBA00004141"/>
    </source>
</evidence>
<comment type="catalytic activity">
    <reaction evidence="16">
        <text>a quinone + NADH + 5 H(+)(in) = a quinol + NAD(+) + 4 H(+)(out)</text>
        <dbReference type="Rhea" id="RHEA:57888"/>
        <dbReference type="ChEBI" id="CHEBI:15378"/>
        <dbReference type="ChEBI" id="CHEBI:24646"/>
        <dbReference type="ChEBI" id="CHEBI:57540"/>
        <dbReference type="ChEBI" id="CHEBI:57945"/>
        <dbReference type="ChEBI" id="CHEBI:132124"/>
    </reaction>
</comment>
<evidence type="ECO:0000256" key="4">
    <source>
        <dbReference type="ARBA" id="ARBA00022448"/>
    </source>
</evidence>
<sequence>QIGIHLSTDFFLPFELISIILLVALIGAITVARQ</sequence>
<dbReference type="PANTHER" id="PTHR48479">
    <property type="entry name" value="NAD(P)H-QUINONE OXIDOREDUCTASE SUBUNIT 6, CHLOROPLASTIC"/>
    <property type="match status" value="1"/>
</dbReference>
<dbReference type="GO" id="GO:0005886">
    <property type="term" value="C:plasma membrane"/>
    <property type="evidence" value="ECO:0007669"/>
    <property type="project" value="UniProtKB-SubCell"/>
</dbReference>
<keyword evidence="5 16" id="KW-0812">Transmembrane</keyword>
<evidence type="ECO:0000256" key="11">
    <source>
        <dbReference type="ARBA" id="ARBA00023027"/>
    </source>
</evidence>
<comment type="caution">
    <text evidence="16">Lacks conserved residue(s) required for the propagation of feature annotation.</text>
</comment>
<dbReference type="AlphaFoldDB" id="A0A2V3ZFW3"/>
<evidence type="ECO:0000313" key="18">
    <source>
        <dbReference type="Proteomes" id="UP000248079"/>
    </source>
</evidence>
<evidence type="ECO:0000256" key="3">
    <source>
        <dbReference type="ARBA" id="ARBA00011199"/>
    </source>
</evidence>
<comment type="catalytic activity">
    <reaction evidence="14">
        <text>a plastoquinone + NADPH + (n+1) H(+)(in) = a plastoquinol + NADP(+) + n H(+)(out)</text>
        <dbReference type="Rhea" id="RHEA:42612"/>
        <dbReference type="Rhea" id="RHEA-COMP:9561"/>
        <dbReference type="Rhea" id="RHEA-COMP:9562"/>
        <dbReference type="ChEBI" id="CHEBI:15378"/>
        <dbReference type="ChEBI" id="CHEBI:17757"/>
        <dbReference type="ChEBI" id="CHEBI:57783"/>
        <dbReference type="ChEBI" id="CHEBI:58349"/>
        <dbReference type="ChEBI" id="CHEBI:62192"/>
    </reaction>
</comment>
<evidence type="ECO:0000256" key="13">
    <source>
        <dbReference type="ARBA" id="ARBA00023136"/>
    </source>
</evidence>
<dbReference type="GO" id="GO:0048038">
    <property type="term" value="F:quinone binding"/>
    <property type="evidence" value="ECO:0007669"/>
    <property type="project" value="UniProtKB-UniRule"/>
</dbReference>
<comment type="subunit">
    <text evidence="3">NDH is composed of at least 16 different subunits, 5 of which are encoded in the nucleus.</text>
</comment>
<evidence type="ECO:0000256" key="14">
    <source>
        <dbReference type="ARBA" id="ARBA00047726"/>
    </source>
</evidence>
<keyword evidence="16" id="KW-1003">Cell membrane</keyword>
<keyword evidence="10 16" id="KW-1133">Transmembrane helix</keyword>
<gene>
    <name evidence="17" type="ORF">DF185_23430</name>
</gene>
<protein>
    <recommendedName>
        <fullName evidence="16">NADH-quinone oxidoreductase subunit J</fullName>
        <ecNumber evidence="16">7.1.1.-</ecNumber>
    </recommendedName>
</protein>
<comment type="caution">
    <text evidence="17">The sequence shown here is derived from an EMBL/GenBank/DDBJ whole genome shotgun (WGS) entry which is preliminary data.</text>
</comment>
<dbReference type="InterPro" id="IPR042106">
    <property type="entry name" value="Nuo/plastoQ_OxRdtase_6_NuoJ"/>
</dbReference>
<keyword evidence="6 16" id="KW-0874">Quinone</keyword>
<evidence type="ECO:0000256" key="12">
    <source>
        <dbReference type="ARBA" id="ARBA00023078"/>
    </source>
</evidence>
<evidence type="ECO:0000256" key="6">
    <source>
        <dbReference type="ARBA" id="ARBA00022719"/>
    </source>
</evidence>
<evidence type="ECO:0000256" key="1">
    <source>
        <dbReference type="ARBA" id="ARBA00004059"/>
    </source>
</evidence>
<keyword evidence="12" id="KW-0793">Thylakoid</keyword>
<evidence type="ECO:0000313" key="17">
    <source>
        <dbReference type="EMBL" id="PXX89513.1"/>
    </source>
</evidence>
<dbReference type="Pfam" id="PF00499">
    <property type="entry name" value="Oxidored_q3"/>
    <property type="match status" value="1"/>
</dbReference>
<dbReference type="PANTHER" id="PTHR48479:SF1">
    <property type="entry name" value="NAD(P)H-QUINONE OXIDOREDUCTASE SUBUNIT 6, CHLOROPLASTIC"/>
    <property type="match status" value="1"/>
</dbReference>
<dbReference type="Gene3D" id="1.20.120.1200">
    <property type="entry name" value="NADH-ubiquinone/plastoquinone oxidoreductase chain 6, subunit NuoJ"/>
    <property type="match status" value="1"/>
</dbReference>
<comment type="function">
    <text evidence="1">NDH shuttles electrons from NAD(P)H:plastoquinone, via FMN and iron-sulfur (Fe-S) centers, to quinones in the photosynthetic chain and possibly in a chloroplast respiratory chain. The immediate electron acceptor for the enzyme in this species is believed to be plastoquinone. Couples the redox reaction to proton translocation, and thus conserves the redox energy in a proton gradient.</text>
</comment>
<dbReference type="InterPro" id="IPR001457">
    <property type="entry name" value="NADH_UbQ/plastoQ_OxRdtase_su6"/>
</dbReference>
<evidence type="ECO:0000256" key="5">
    <source>
        <dbReference type="ARBA" id="ARBA00022692"/>
    </source>
</evidence>